<keyword evidence="18" id="KW-1185">Reference proteome</keyword>
<gene>
    <name evidence="17" type="ORF">Pcinc_033885</name>
</gene>
<keyword evidence="10 14" id="KW-0040">ANK repeat</keyword>
<dbReference type="InterPro" id="IPR036770">
    <property type="entry name" value="Ankyrin_rpt-contain_sf"/>
</dbReference>
<dbReference type="InterPro" id="IPR013761">
    <property type="entry name" value="SAM/pointed_sf"/>
</dbReference>
<evidence type="ECO:0000256" key="11">
    <source>
        <dbReference type="ARBA" id="ARBA00023158"/>
    </source>
</evidence>
<dbReference type="SUPFAM" id="SSF47769">
    <property type="entry name" value="SAM/Pointed domain"/>
    <property type="match status" value="1"/>
</dbReference>
<comment type="subunit">
    <text evidence="2">Interacts with DDX4, PIWIL1, RANBP9 and TDRD1.</text>
</comment>
<feature type="compositionally biased region" description="Polar residues" evidence="15">
    <location>
        <begin position="138"/>
        <end position="154"/>
    </location>
</feature>
<evidence type="ECO:0000256" key="13">
    <source>
        <dbReference type="ARBA" id="ARBA00030354"/>
    </source>
</evidence>
<dbReference type="GO" id="GO:0007283">
    <property type="term" value="P:spermatogenesis"/>
    <property type="evidence" value="ECO:0007669"/>
    <property type="project" value="UniProtKB-KW"/>
</dbReference>
<evidence type="ECO:0000313" key="18">
    <source>
        <dbReference type="Proteomes" id="UP001286313"/>
    </source>
</evidence>
<keyword evidence="12" id="KW-0469">Meiosis</keyword>
<proteinExistence type="predicted"/>
<name>A0AAE1K0Z6_PETCI</name>
<keyword evidence="11" id="KW-0943">RNA-mediated gene silencing</keyword>
<evidence type="ECO:0000256" key="8">
    <source>
        <dbReference type="ARBA" id="ARBA00022782"/>
    </source>
</evidence>
<dbReference type="SMART" id="SM00248">
    <property type="entry name" value="ANK"/>
    <property type="match status" value="4"/>
</dbReference>
<feature type="repeat" description="ANK" evidence="14">
    <location>
        <begin position="202"/>
        <end position="234"/>
    </location>
</feature>
<sequence>MCLKYHTLMAMLVVGGWHEFKMFRPAGLSDSSEDELELESGVGGPDYIHNKIYRRRPLEETIDMTPTLYKGDTENLEVPDIACVSKENNSQNIGNSATLTENGLMNGNSISKSEEFVNGQSNSLYPEWHNGCLKASSPAPSYTSGKSRSPTPYRNGSWRGTRMHQGYSLPCDEFRMATMQGNLPVIKSLLKQGMAVDQILKSGWTALMYACSSGRPLVVQTLLEHEADPNIHKELFTPLMAACASSRECEEDLLECVKSLLVHEAKVDAAERHRMTPLMFASKEGRTAIVQELLVAKASVNKQDNKGWTALCWAATRGHGKVIRLLLQHSADPDKMNTHGQRPSDVALAAGYPEVADILDRFSAGGCLTSIVSMPDDKISASKFSSRASSENRKVAQVFGELEMVLSGLDLSYMIPLFQEHEVSFESFLRLSEKDLEAMGVKAVGVRKKLLRTIKDIHKKEWQMSSLPNPAAKDFQMTVPEAAAMIANINKHFRYIHATVGYLRDQIEADPRLLQLGQEVHSVATLATNCGDSLKHLQGLHEEIKFFKCHLDKVSGNAEYAPADLIVDRADNGRAWQRRLLASLVSATAIATILWYSRPKIFSHIFNITRSNSVVMLDI</sequence>
<keyword evidence="5" id="KW-0963">Cytoplasm</keyword>
<evidence type="ECO:0000256" key="9">
    <source>
        <dbReference type="ARBA" id="ARBA00022871"/>
    </source>
</evidence>
<evidence type="ECO:0000256" key="15">
    <source>
        <dbReference type="SAM" id="MobiDB-lite"/>
    </source>
</evidence>
<keyword evidence="7" id="KW-0677">Repeat</keyword>
<evidence type="ECO:0000256" key="14">
    <source>
        <dbReference type="PROSITE-ProRule" id="PRU00023"/>
    </source>
</evidence>
<dbReference type="GO" id="GO:0071546">
    <property type="term" value="C:pi-body"/>
    <property type="evidence" value="ECO:0007669"/>
    <property type="project" value="TreeGrafter"/>
</dbReference>
<dbReference type="InterPro" id="IPR042650">
    <property type="entry name" value="Asz1_SAM"/>
</dbReference>
<feature type="domain" description="SAM" evidence="16">
    <location>
        <begin position="393"/>
        <end position="460"/>
    </location>
</feature>
<dbReference type="Pfam" id="PF00536">
    <property type="entry name" value="SAM_1"/>
    <property type="match status" value="1"/>
</dbReference>
<dbReference type="Pfam" id="PF12796">
    <property type="entry name" value="Ank_2"/>
    <property type="match status" value="2"/>
</dbReference>
<comment type="subcellular location">
    <subcellularLocation>
        <location evidence="1">Cytoplasm</location>
    </subcellularLocation>
</comment>
<keyword evidence="9" id="KW-0744">Spermatogenesis</keyword>
<feature type="repeat" description="ANK" evidence="14">
    <location>
        <begin position="273"/>
        <end position="305"/>
    </location>
</feature>
<dbReference type="EMBL" id="JAWQEG010004836">
    <property type="protein sequence ID" value="KAK3860035.1"/>
    <property type="molecule type" value="Genomic_DNA"/>
</dbReference>
<evidence type="ECO:0000256" key="1">
    <source>
        <dbReference type="ARBA" id="ARBA00004496"/>
    </source>
</evidence>
<dbReference type="PANTHER" id="PTHR24157:SF3">
    <property type="entry name" value="ANKYRIN REPEAT, SAM AND BASIC LEUCINE ZIPPER DOMAIN-CONTAINING PROTEIN 1"/>
    <property type="match status" value="1"/>
</dbReference>
<dbReference type="GO" id="GO:0051321">
    <property type="term" value="P:meiotic cell cycle"/>
    <property type="evidence" value="ECO:0007669"/>
    <property type="project" value="UniProtKB-KW"/>
</dbReference>
<evidence type="ECO:0000256" key="10">
    <source>
        <dbReference type="ARBA" id="ARBA00023043"/>
    </source>
</evidence>
<evidence type="ECO:0000256" key="4">
    <source>
        <dbReference type="ARBA" id="ARBA00022473"/>
    </source>
</evidence>
<dbReference type="Proteomes" id="UP001286313">
    <property type="component" value="Unassembled WGS sequence"/>
</dbReference>
<comment type="caution">
    <text evidence="17">The sequence shown here is derived from an EMBL/GenBank/DDBJ whole genome shotgun (WGS) entry which is preliminary data.</text>
</comment>
<feature type="region of interest" description="Disordered" evidence="15">
    <location>
        <begin position="138"/>
        <end position="159"/>
    </location>
</feature>
<evidence type="ECO:0000256" key="5">
    <source>
        <dbReference type="ARBA" id="ARBA00022490"/>
    </source>
</evidence>
<dbReference type="PROSITE" id="PS50105">
    <property type="entry name" value="SAM_DOMAIN"/>
    <property type="match status" value="1"/>
</dbReference>
<evidence type="ECO:0000256" key="3">
    <source>
        <dbReference type="ARBA" id="ARBA00020117"/>
    </source>
</evidence>
<dbReference type="InterPro" id="IPR001660">
    <property type="entry name" value="SAM"/>
</dbReference>
<protein>
    <recommendedName>
        <fullName evidence="3">Ankyrin repeat, SAM and basic leucine zipper domain-containing protein 1</fullName>
    </recommendedName>
    <alternativeName>
        <fullName evidence="13">Germ cell-specific ankyrin, SAM and basic leucine zipper domain-containing protein</fullName>
    </alternativeName>
</protein>
<dbReference type="CDD" id="cd09521">
    <property type="entry name" value="SAM_ASZ1"/>
    <property type="match status" value="1"/>
</dbReference>
<dbReference type="GO" id="GO:0030154">
    <property type="term" value="P:cell differentiation"/>
    <property type="evidence" value="ECO:0007669"/>
    <property type="project" value="UniProtKB-KW"/>
</dbReference>
<dbReference type="GO" id="GO:0031047">
    <property type="term" value="P:regulatory ncRNA-mediated gene silencing"/>
    <property type="evidence" value="ECO:0007669"/>
    <property type="project" value="UniProtKB-KW"/>
</dbReference>
<evidence type="ECO:0000256" key="7">
    <source>
        <dbReference type="ARBA" id="ARBA00022737"/>
    </source>
</evidence>
<reference evidence="17" key="1">
    <citation type="submission" date="2023-10" db="EMBL/GenBank/DDBJ databases">
        <title>Genome assemblies of two species of porcelain crab, Petrolisthes cinctipes and Petrolisthes manimaculis (Anomura: Porcellanidae).</title>
        <authorList>
            <person name="Angst P."/>
        </authorList>
    </citation>
    <scope>NUCLEOTIDE SEQUENCE</scope>
    <source>
        <strain evidence="17">PB745_01</strain>
        <tissue evidence="17">Gill</tissue>
    </source>
</reference>
<keyword evidence="4" id="KW-0217">Developmental protein</keyword>
<dbReference type="SUPFAM" id="SSF48403">
    <property type="entry name" value="Ankyrin repeat"/>
    <property type="match status" value="1"/>
</dbReference>
<keyword evidence="8" id="KW-0221">Differentiation</keyword>
<evidence type="ECO:0000256" key="6">
    <source>
        <dbReference type="ARBA" id="ARBA00022553"/>
    </source>
</evidence>
<dbReference type="PANTHER" id="PTHR24157">
    <property type="entry name" value="ANKYRIN REPEAT, SAM AND BASIC LEUCINE ZIPPER DOMAIN-CONTAINING PROTEIN 1"/>
    <property type="match status" value="1"/>
</dbReference>
<evidence type="ECO:0000256" key="2">
    <source>
        <dbReference type="ARBA" id="ARBA00011479"/>
    </source>
</evidence>
<dbReference type="AlphaFoldDB" id="A0AAE1K0Z6"/>
<dbReference type="Gene3D" id="1.10.150.50">
    <property type="entry name" value="Transcription Factor, Ets-1"/>
    <property type="match status" value="1"/>
</dbReference>
<evidence type="ECO:0000313" key="17">
    <source>
        <dbReference type="EMBL" id="KAK3860035.1"/>
    </source>
</evidence>
<evidence type="ECO:0000256" key="12">
    <source>
        <dbReference type="ARBA" id="ARBA00023254"/>
    </source>
</evidence>
<dbReference type="InterPro" id="IPR002110">
    <property type="entry name" value="Ankyrin_rpt"/>
</dbReference>
<keyword evidence="6" id="KW-0597">Phosphoprotein</keyword>
<feature type="repeat" description="ANK" evidence="14">
    <location>
        <begin position="306"/>
        <end position="338"/>
    </location>
</feature>
<evidence type="ECO:0000259" key="16">
    <source>
        <dbReference type="PROSITE" id="PS50105"/>
    </source>
</evidence>
<dbReference type="PROSITE" id="PS50297">
    <property type="entry name" value="ANK_REP_REGION"/>
    <property type="match status" value="3"/>
</dbReference>
<dbReference type="PROSITE" id="PS50088">
    <property type="entry name" value="ANK_REPEAT"/>
    <property type="match status" value="3"/>
</dbReference>
<organism evidence="17 18">
    <name type="scientific">Petrolisthes cinctipes</name>
    <name type="common">Flat porcelain crab</name>
    <dbReference type="NCBI Taxonomy" id="88211"/>
    <lineage>
        <taxon>Eukaryota</taxon>
        <taxon>Metazoa</taxon>
        <taxon>Ecdysozoa</taxon>
        <taxon>Arthropoda</taxon>
        <taxon>Crustacea</taxon>
        <taxon>Multicrustacea</taxon>
        <taxon>Malacostraca</taxon>
        <taxon>Eumalacostraca</taxon>
        <taxon>Eucarida</taxon>
        <taxon>Decapoda</taxon>
        <taxon>Pleocyemata</taxon>
        <taxon>Anomura</taxon>
        <taxon>Galatheoidea</taxon>
        <taxon>Porcellanidae</taxon>
        <taxon>Petrolisthes</taxon>
    </lineage>
</organism>
<accession>A0AAE1K0Z6</accession>
<dbReference type="Gene3D" id="1.25.40.20">
    <property type="entry name" value="Ankyrin repeat-containing domain"/>
    <property type="match status" value="1"/>
</dbReference>